<gene>
    <name evidence="1" type="ORF">OCBIM_22011373mg</name>
</gene>
<accession>A0A0L8HM35</accession>
<reference evidence="1" key="1">
    <citation type="submission" date="2015-07" db="EMBL/GenBank/DDBJ databases">
        <title>MeaNS - Measles Nucleotide Surveillance Program.</title>
        <authorList>
            <person name="Tran T."/>
            <person name="Druce J."/>
        </authorList>
    </citation>
    <scope>NUCLEOTIDE SEQUENCE</scope>
    <source>
        <strain evidence="1">UCB-OBI-ISO-001</strain>
        <tissue evidence="1">Gonad</tissue>
    </source>
</reference>
<organism evidence="1">
    <name type="scientific">Octopus bimaculoides</name>
    <name type="common">California two-spotted octopus</name>
    <dbReference type="NCBI Taxonomy" id="37653"/>
    <lineage>
        <taxon>Eukaryota</taxon>
        <taxon>Metazoa</taxon>
        <taxon>Spiralia</taxon>
        <taxon>Lophotrochozoa</taxon>
        <taxon>Mollusca</taxon>
        <taxon>Cephalopoda</taxon>
        <taxon>Coleoidea</taxon>
        <taxon>Octopodiformes</taxon>
        <taxon>Octopoda</taxon>
        <taxon>Incirrata</taxon>
        <taxon>Octopodidae</taxon>
        <taxon>Octopus</taxon>
    </lineage>
</organism>
<proteinExistence type="predicted"/>
<dbReference type="AlphaFoldDB" id="A0A0L8HM35"/>
<protein>
    <submittedName>
        <fullName evidence="1">Uncharacterized protein</fullName>
    </submittedName>
</protein>
<dbReference type="EMBL" id="KQ417791">
    <property type="protein sequence ID" value="KOF90303.1"/>
    <property type="molecule type" value="Genomic_DNA"/>
</dbReference>
<evidence type="ECO:0000313" key="1">
    <source>
        <dbReference type="EMBL" id="KOF90303.1"/>
    </source>
</evidence>
<name>A0A0L8HM35_OCTBM</name>
<sequence length="55" mass="6387">MKGGWDWGQLCKKKLKSLKSHVTVTHCRRFQDVHPLGENLESSSKFRGYIVIRNS</sequence>